<dbReference type="PROSITE" id="PS50294">
    <property type="entry name" value="WD_REPEATS_REGION"/>
    <property type="match status" value="8"/>
</dbReference>
<evidence type="ECO:0000313" key="8">
    <source>
        <dbReference type="EMBL" id="KAK3320045.1"/>
    </source>
</evidence>
<dbReference type="GO" id="GO:0043022">
    <property type="term" value="F:ribosome binding"/>
    <property type="evidence" value="ECO:0007669"/>
    <property type="project" value="InterPro"/>
</dbReference>
<evidence type="ECO:0000313" key="9">
    <source>
        <dbReference type="Proteomes" id="UP001286456"/>
    </source>
</evidence>
<feature type="repeat" description="WD" evidence="4">
    <location>
        <begin position="962"/>
        <end position="1003"/>
    </location>
</feature>
<protein>
    <submittedName>
        <fullName evidence="8">WD40-repeat-containing domain protein</fullName>
    </submittedName>
</protein>
<feature type="repeat" description="WD" evidence="4">
    <location>
        <begin position="1130"/>
        <end position="1171"/>
    </location>
</feature>
<reference evidence="8" key="2">
    <citation type="submission" date="2023-06" db="EMBL/GenBank/DDBJ databases">
        <authorList>
            <consortium name="Lawrence Berkeley National Laboratory"/>
            <person name="Haridas S."/>
            <person name="Hensen N."/>
            <person name="Bonometti L."/>
            <person name="Westerberg I."/>
            <person name="Brannstrom I.O."/>
            <person name="Guillou S."/>
            <person name="Cros-Aarteil S."/>
            <person name="Calhoun S."/>
            <person name="Kuo A."/>
            <person name="Mondo S."/>
            <person name="Pangilinan J."/>
            <person name="Riley R."/>
            <person name="Labutti K."/>
            <person name="Andreopoulos B."/>
            <person name="Lipzen A."/>
            <person name="Chen C."/>
            <person name="Yanf M."/>
            <person name="Daum C."/>
            <person name="Ng V."/>
            <person name="Clum A."/>
            <person name="Steindorff A."/>
            <person name="Ohm R."/>
            <person name="Martin F."/>
            <person name="Silar P."/>
            <person name="Natvig D."/>
            <person name="Lalanne C."/>
            <person name="Gautier V."/>
            <person name="Ament-Velasquez S.L."/>
            <person name="Kruys A."/>
            <person name="Hutchinson M.I."/>
            <person name="Powell A.J."/>
            <person name="Barry K."/>
            <person name="Miller A.N."/>
            <person name="Grigoriev I.V."/>
            <person name="Debuchy R."/>
            <person name="Gladieux P."/>
            <person name="Thoren M.H."/>
            <person name="Johannesson H."/>
        </authorList>
    </citation>
    <scope>NUCLEOTIDE SEQUENCE</scope>
    <source>
        <strain evidence="8">SMH4131-1</strain>
    </source>
</reference>
<dbReference type="InterPro" id="IPR056884">
    <property type="entry name" value="NPHP3-like_N"/>
</dbReference>
<feature type="repeat" description="WD" evidence="4">
    <location>
        <begin position="1172"/>
        <end position="1213"/>
    </location>
</feature>
<comment type="caution">
    <text evidence="8">The sequence shown here is derived from an EMBL/GenBank/DDBJ whole genome shotgun (WGS) entry which is preliminary data.</text>
</comment>
<feature type="repeat" description="WD" evidence="4">
    <location>
        <begin position="1256"/>
        <end position="1297"/>
    </location>
</feature>
<dbReference type="GO" id="GO:0045182">
    <property type="term" value="F:translation regulator activity"/>
    <property type="evidence" value="ECO:0007669"/>
    <property type="project" value="InterPro"/>
</dbReference>
<evidence type="ECO:0000259" key="7">
    <source>
        <dbReference type="PROSITE" id="PS50837"/>
    </source>
</evidence>
<dbReference type="Gene3D" id="3.40.50.1820">
    <property type="entry name" value="alpha/beta hydrolase"/>
    <property type="match status" value="1"/>
</dbReference>
<feature type="repeat" description="WD" evidence="4">
    <location>
        <begin position="1046"/>
        <end position="1087"/>
    </location>
</feature>
<reference evidence="8" key="1">
    <citation type="journal article" date="2023" name="Mol. Phylogenet. Evol.">
        <title>Genome-scale phylogeny and comparative genomics of the fungal order Sordariales.</title>
        <authorList>
            <person name="Hensen N."/>
            <person name="Bonometti L."/>
            <person name="Westerberg I."/>
            <person name="Brannstrom I.O."/>
            <person name="Guillou S."/>
            <person name="Cros-Aarteil S."/>
            <person name="Calhoun S."/>
            <person name="Haridas S."/>
            <person name="Kuo A."/>
            <person name="Mondo S."/>
            <person name="Pangilinan J."/>
            <person name="Riley R."/>
            <person name="LaButti K."/>
            <person name="Andreopoulos B."/>
            <person name="Lipzen A."/>
            <person name="Chen C."/>
            <person name="Yan M."/>
            <person name="Daum C."/>
            <person name="Ng V."/>
            <person name="Clum A."/>
            <person name="Steindorff A."/>
            <person name="Ohm R.A."/>
            <person name="Martin F."/>
            <person name="Silar P."/>
            <person name="Natvig D.O."/>
            <person name="Lalanne C."/>
            <person name="Gautier V."/>
            <person name="Ament-Velasquez S.L."/>
            <person name="Kruys A."/>
            <person name="Hutchinson M.I."/>
            <person name="Powell A.J."/>
            <person name="Barry K."/>
            <person name="Miller A.N."/>
            <person name="Grigoriev I.V."/>
            <person name="Debuchy R."/>
            <person name="Gladieux P."/>
            <person name="Hiltunen Thoren M."/>
            <person name="Johannesson H."/>
        </authorList>
    </citation>
    <scope>NUCLEOTIDE SEQUENCE</scope>
    <source>
        <strain evidence="8">SMH4131-1</strain>
    </source>
</reference>
<dbReference type="InterPro" id="IPR001680">
    <property type="entry name" value="WD40_rpt"/>
</dbReference>
<keyword evidence="6" id="KW-1133">Transmembrane helix</keyword>
<dbReference type="PANTHER" id="PTHR19868">
    <property type="entry name" value="RECEPTOR FOR ACTIVATED PROTEIN KINASE C RACK1"/>
    <property type="match status" value="1"/>
</dbReference>
<evidence type="ECO:0000256" key="2">
    <source>
        <dbReference type="ARBA" id="ARBA00022574"/>
    </source>
</evidence>
<keyword evidence="2 4" id="KW-0853">WD repeat</keyword>
<feature type="region of interest" description="Disordered" evidence="5">
    <location>
        <begin position="42"/>
        <end position="108"/>
    </location>
</feature>
<evidence type="ECO:0000256" key="1">
    <source>
        <dbReference type="ARBA" id="ARBA00007253"/>
    </source>
</evidence>
<dbReference type="InterPro" id="IPR007111">
    <property type="entry name" value="NACHT_NTPase"/>
</dbReference>
<dbReference type="SUPFAM" id="SSF53474">
    <property type="entry name" value="alpha/beta-Hydrolases"/>
    <property type="match status" value="1"/>
</dbReference>
<evidence type="ECO:0000256" key="3">
    <source>
        <dbReference type="ARBA" id="ARBA00022737"/>
    </source>
</evidence>
<proteinExistence type="inferred from homology"/>
<sequence length="1379" mass="150789">MSSVNPSQGITLAGRTIALCLLVGAIAACLWLYPAPVYSKPAPASPAGPTSDPARSTEQDVRARQASPDKNEANTDTDIDIIHGLGTKPPDTNSKPAPARPTSDHARSACQGVRLCQVNPDKNEADTDIDIIAIHGLDTKSPDTWTWVDPSDRNNKVNWLADTRMLPARFPIARIFTCDWPAGLFKEKSTIQMTVKELARSLLLGIRSRPGADKGRPILFIASCLGGLILIQAMVIAAEPGSEYTSLWRATGGVVFLATPFRGTAFQDIARAAILFLEVPARLAGETVSDLLDNLKASTPFLQDLVGDFTRTYKQRDQPCQLAIFYETKPGNLLRKVDSGSARLDIVPNPIALERAHVEMNKFSGPNDPDFHAVAGRIDIILGDIRNGYPMDEADALISSLPVAHEAAFDSHAEEHNARCHPDTRAELLCQIRQWADDPHGESVFWLNGMAGTGKSTISRTVAKSFADDGRLGASFFFKKGEGDRGKATLFFPTIAGQLVHRIPALRRFVREAIDADAAIARKALKDQFEKLIIEPIGHVHHVTATMIVVDALDECDGEKDVGTIISLLAQAKALSPMRLRIFITSRPELPIRLGFKNVQGKYQDLALHQIPEPIVERDISAFLAHELARIRDDYNSQALEGLELPLDWPDDDVIRSLAQMAVPLFIFAATVCRFVHDKGRSNPTNRLKKVLEYRMATHASRLDKLDTTYLPVLNQLTFERTDQDKADLLAEFRDVVGPIVLLAQPLSVRSLARLLNTKAEDIHCQLNSLHSVLSVPQTIDAPVRLFHLSFRDFLVDPTKRAKEFWIDETQYHQKLADRCIQLLHQYLRRDICGLQVPGKLRSEVDQRTIDAALPPEAQYACQYWVHHLRESKCSLRDGSPVHNLLKSHLLHWLESLSLLGRISESVGMPANAIEISGFFRDIRRVVLSSWSIIDIAPLQVYASALVFSPARKDDWNACWQTMEHSDYVNSVAFSPDSKLVASGSYDKTVKIWDAATGICTQTLEGHSDCVRSVAFSPDSKLVASGSHDETVKIWDAATGICTQTLEGHSDWVSSVAFSPDSKLVASGSHDKTVKIWDAATGICTQTLEGHSDWVSSVAFSPDSKLVASGSDDETVKIWDAATGICMQTLEGHNYSVRSVAFSPDSKLVASGSHDKTVKIWDAATGICTQTLEGHSDWVSSVAFSPDSKLVASGSHDETVKIWDAATGICTQTLEGHSDCVRSVAFSPDSKLVASGSRDKTVKIWDAATGICTQTLEGHSDWVSSVAFSPDSKLVASGSHDKTVKIWDAATGICTQTLEGHSHSVDFSTLLTSWSDDAKSPTHQDYGIGSDGKWIMRGLENWLWLPSGSRPGCSAVAASTIAIGCSSGRVLIMTFPAVS</sequence>
<dbReference type="SMART" id="SM00320">
    <property type="entry name" value="WD40"/>
    <property type="match status" value="8"/>
</dbReference>
<dbReference type="Proteomes" id="UP001286456">
    <property type="component" value="Unassembled WGS sequence"/>
</dbReference>
<feature type="domain" description="NACHT" evidence="7">
    <location>
        <begin position="443"/>
        <end position="588"/>
    </location>
</feature>
<gene>
    <name evidence="8" type="ORF">B0T19DRAFT_445821</name>
</gene>
<keyword evidence="3" id="KW-0677">Repeat</keyword>
<dbReference type="PROSITE" id="PS00678">
    <property type="entry name" value="WD_REPEATS_1"/>
    <property type="match status" value="8"/>
</dbReference>
<comment type="similarity">
    <text evidence="1">Belongs to the WD repeat G protein beta family. Ribosomal protein RACK1 subfamily.</text>
</comment>
<dbReference type="PROSITE" id="PS50082">
    <property type="entry name" value="WD_REPEATS_2"/>
    <property type="match status" value="8"/>
</dbReference>
<dbReference type="EMBL" id="JAUEPO010000006">
    <property type="protein sequence ID" value="KAK3320045.1"/>
    <property type="molecule type" value="Genomic_DNA"/>
</dbReference>
<evidence type="ECO:0000256" key="4">
    <source>
        <dbReference type="PROSITE-ProRule" id="PRU00221"/>
    </source>
</evidence>
<organism evidence="8 9">
    <name type="scientific">Cercophora scortea</name>
    <dbReference type="NCBI Taxonomy" id="314031"/>
    <lineage>
        <taxon>Eukaryota</taxon>
        <taxon>Fungi</taxon>
        <taxon>Dikarya</taxon>
        <taxon>Ascomycota</taxon>
        <taxon>Pezizomycotina</taxon>
        <taxon>Sordariomycetes</taxon>
        <taxon>Sordariomycetidae</taxon>
        <taxon>Sordariales</taxon>
        <taxon>Lasiosphaeriaceae</taxon>
        <taxon>Cercophora</taxon>
    </lineage>
</organism>
<keyword evidence="6" id="KW-0812">Transmembrane</keyword>
<dbReference type="CDD" id="cd00200">
    <property type="entry name" value="WD40"/>
    <property type="match status" value="1"/>
</dbReference>
<feature type="compositionally biased region" description="Basic and acidic residues" evidence="5">
    <location>
        <begin position="55"/>
        <end position="73"/>
    </location>
</feature>
<dbReference type="Gene3D" id="2.130.10.10">
    <property type="entry name" value="YVTN repeat-like/Quinoprotein amine dehydrogenase"/>
    <property type="match status" value="4"/>
</dbReference>
<accession>A0AAE0M5R7</accession>
<dbReference type="Pfam" id="PF00400">
    <property type="entry name" value="WD40"/>
    <property type="match status" value="8"/>
</dbReference>
<dbReference type="Pfam" id="PF24883">
    <property type="entry name" value="NPHP3_N"/>
    <property type="match status" value="1"/>
</dbReference>
<dbReference type="SUPFAM" id="SSF50978">
    <property type="entry name" value="WD40 repeat-like"/>
    <property type="match status" value="2"/>
</dbReference>
<keyword evidence="9" id="KW-1185">Reference proteome</keyword>
<dbReference type="InterPro" id="IPR029058">
    <property type="entry name" value="AB_hydrolase_fold"/>
</dbReference>
<evidence type="ECO:0000256" key="5">
    <source>
        <dbReference type="SAM" id="MobiDB-lite"/>
    </source>
</evidence>
<dbReference type="Gene3D" id="3.40.50.300">
    <property type="entry name" value="P-loop containing nucleotide triphosphate hydrolases"/>
    <property type="match status" value="1"/>
</dbReference>
<dbReference type="PRINTS" id="PR00320">
    <property type="entry name" value="GPROTEINBRPT"/>
</dbReference>
<dbReference type="PROSITE" id="PS50837">
    <property type="entry name" value="NACHT"/>
    <property type="match status" value="1"/>
</dbReference>
<feature type="repeat" description="WD" evidence="4">
    <location>
        <begin position="1214"/>
        <end position="1255"/>
    </location>
</feature>
<keyword evidence="6" id="KW-0472">Membrane</keyword>
<dbReference type="InterPro" id="IPR019775">
    <property type="entry name" value="WD40_repeat_CS"/>
</dbReference>
<dbReference type="SUPFAM" id="SSF52540">
    <property type="entry name" value="P-loop containing nucleoside triphosphate hydrolases"/>
    <property type="match status" value="1"/>
</dbReference>
<evidence type="ECO:0000256" key="6">
    <source>
        <dbReference type="SAM" id="Phobius"/>
    </source>
</evidence>
<dbReference type="InterPro" id="IPR020472">
    <property type="entry name" value="WD40_PAC1"/>
</dbReference>
<feature type="repeat" description="WD" evidence="4">
    <location>
        <begin position="1088"/>
        <end position="1129"/>
    </location>
</feature>
<dbReference type="InterPro" id="IPR027417">
    <property type="entry name" value="P-loop_NTPase"/>
</dbReference>
<feature type="transmembrane region" description="Helical" evidence="6">
    <location>
        <begin position="12"/>
        <end position="33"/>
    </location>
</feature>
<feature type="repeat" description="WD" evidence="4">
    <location>
        <begin position="1004"/>
        <end position="1045"/>
    </location>
</feature>
<dbReference type="InterPro" id="IPR015943">
    <property type="entry name" value="WD40/YVTN_repeat-like_dom_sf"/>
</dbReference>
<dbReference type="InterPro" id="IPR036322">
    <property type="entry name" value="WD40_repeat_dom_sf"/>
</dbReference>
<dbReference type="InterPro" id="IPR045223">
    <property type="entry name" value="RACK1-like"/>
</dbReference>
<name>A0AAE0M5R7_9PEZI</name>